<dbReference type="InterPro" id="IPR036005">
    <property type="entry name" value="Creatinase/aminopeptidase-like"/>
</dbReference>
<dbReference type="EMBL" id="JAUJEA010000009">
    <property type="protein sequence ID" value="MDN5204105.1"/>
    <property type="molecule type" value="Genomic_DNA"/>
</dbReference>
<dbReference type="SUPFAM" id="SSF53092">
    <property type="entry name" value="Creatinase/prolidase N-terminal domain"/>
    <property type="match status" value="1"/>
</dbReference>
<gene>
    <name evidence="3" type="ORF">QQ008_22120</name>
</gene>
<dbReference type="Proteomes" id="UP001172082">
    <property type="component" value="Unassembled WGS sequence"/>
</dbReference>
<dbReference type="PANTHER" id="PTHR46112:SF3">
    <property type="entry name" value="AMINOPEPTIDASE YPDF"/>
    <property type="match status" value="1"/>
</dbReference>
<keyword evidence="4" id="KW-1185">Reference proteome</keyword>
<name>A0ABT8KXF6_9BACT</name>
<evidence type="ECO:0000313" key="3">
    <source>
        <dbReference type="EMBL" id="MDN5204105.1"/>
    </source>
</evidence>
<dbReference type="Pfam" id="PF00557">
    <property type="entry name" value="Peptidase_M24"/>
    <property type="match status" value="1"/>
</dbReference>
<dbReference type="InterPro" id="IPR000587">
    <property type="entry name" value="Creatinase_N"/>
</dbReference>
<reference evidence="3" key="1">
    <citation type="submission" date="2023-06" db="EMBL/GenBank/DDBJ databases">
        <title>Genomic of Parafulvivirga corallium.</title>
        <authorList>
            <person name="Wang G."/>
        </authorList>
    </citation>
    <scope>NUCLEOTIDE SEQUENCE</scope>
    <source>
        <strain evidence="3">BMA10</strain>
    </source>
</reference>
<dbReference type="Pfam" id="PF01321">
    <property type="entry name" value="Creatinase_N"/>
    <property type="match status" value="1"/>
</dbReference>
<accession>A0ABT8KXF6</accession>
<feature type="domain" description="Peptidase M24" evidence="1">
    <location>
        <begin position="167"/>
        <end position="370"/>
    </location>
</feature>
<organism evidence="3 4">
    <name type="scientific">Splendidivirga corallicola</name>
    <dbReference type="NCBI Taxonomy" id="3051826"/>
    <lineage>
        <taxon>Bacteria</taxon>
        <taxon>Pseudomonadati</taxon>
        <taxon>Bacteroidota</taxon>
        <taxon>Cytophagia</taxon>
        <taxon>Cytophagales</taxon>
        <taxon>Splendidivirgaceae</taxon>
        <taxon>Splendidivirga</taxon>
    </lineage>
</organism>
<evidence type="ECO:0000313" key="4">
    <source>
        <dbReference type="Proteomes" id="UP001172082"/>
    </source>
</evidence>
<dbReference type="Gene3D" id="3.90.230.10">
    <property type="entry name" value="Creatinase/methionine aminopeptidase superfamily"/>
    <property type="match status" value="1"/>
</dbReference>
<comment type="caution">
    <text evidence="3">The sequence shown here is derived from an EMBL/GenBank/DDBJ whole genome shotgun (WGS) entry which is preliminary data.</text>
</comment>
<dbReference type="InterPro" id="IPR029149">
    <property type="entry name" value="Creatin/AminoP/Spt16_N"/>
</dbReference>
<protein>
    <submittedName>
        <fullName evidence="3">Xaa-Pro peptidase family protein</fullName>
    </submittedName>
</protein>
<proteinExistence type="predicted"/>
<dbReference type="SUPFAM" id="SSF55920">
    <property type="entry name" value="Creatinase/aminopeptidase"/>
    <property type="match status" value="1"/>
</dbReference>
<evidence type="ECO:0000259" key="2">
    <source>
        <dbReference type="Pfam" id="PF01321"/>
    </source>
</evidence>
<dbReference type="InterPro" id="IPR000994">
    <property type="entry name" value="Pept_M24"/>
</dbReference>
<dbReference type="RefSeq" id="WP_346754126.1">
    <property type="nucleotide sequence ID" value="NZ_JAUJEA010000009.1"/>
</dbReference>
<dbReference type="PANTHER" id="PTHR46112">
    <property type="entry name" value="AMINOPEPTIDASE"/>
    <property type="match status" value="1"/>
</dbReference>
<sequence length="389" mass="43387">MQLPQDKPQKKDIPVIEEEDFEDRHNAARRVMAANGIDLLILSGSVNLYYFSGIEVPAKDRLFAMFLPKEGDPFFICPGFEKASVLEKIKYGSGNIRTWEEYEDPFALSASILRSRNLGNKTIGIDEGMPFWYFSRFKKSLPYANFTDANQITNKLRSIKSGKEIALIRRASEISLQVHKIAFSSLFEGMTEHDINRIYHEAHEKLGASNVWGGASFGPASSFVHGTQQTFVLREGMVILADSGGAVDHYTSDISRTITFGSPPEKVRAAWEVARKAQLAGIEAIRPGVTCESVDLAIRKVIEDSGWLPSYKYLRHRAGHGIGLEVHEPPYLVEGNKTPLEENMVVSFDGAIYFEGEFGIRLEDNIRVTEDGCEIFGDQLATSIETPLG</sequence>
<feature type="domain" description="Creatinase N-terminal" evidence="2">
    <location>
        <begin position="24"/>
        <end position="159"/>
    </location>
</feature>
<dbReference type="InterPro" id="IPR050659">
    <property type="entry name" value="Peptidase_M24B"/>
</dbReference>
<dbReference type="Gene3D" id="3.40.350.10">
    <property type="entry name" value="Creatinase/prolidase N-terminal domain"/>
    <property type="match status" value="1"/>
</dbReference>
<evidence type="ECO:0000259" key="1">
    <source>
        <dbReference type="Pfam" id="PF00557"/>
    </source>
</evidence>